<reference evidence="3 4" key="1">
    <citation type="submission" date="2018-03" db="EMBL/GenBank/DDBJ databases">
        <title>Genomic Encyclopedia of Type Strains, Phase III (KMG-III): the genomes of soil and plant-associated and newly described type strains.</title>
        <authorList>
            <person name="Whitman W."/>
        </authorList>
    </citation>
    <scope>NUCLEOTIDE SEQUENCE [LARGE SCALE GENOMIC DNA]</scope>
    <source>
        <strain evidence="3 4">CGMCC 1.12259</strain>
    </source>
</reference>
<feature type="domain" description="BIG2" evidence="2">
    <location>
        <begin position="60"/>
        <end position="137"/>
    </location>
</feature>
<name>A0A2P8H3C2_9BACL</name>
<dbReference type="Gene3D" id="2.60.40.1080">
    <property type="match status" value="1"/>
</dbReference>
<dbReference type="EMBL" id="PYAT01000004">
    <property type="protein sequence ID" value="PSL40716.1"/>
    <property type="molecule type" value="Genomic_DNA"/>
</dbReference>
<dbReference type="SUPFAM" id="SSF49373">
    <property type="entry name" value="Invasin/intimin cell-adhesion fragments"/>
    <property type="match status" value="1"/>
</dbReference>
<dbReference type="Proteomes" id="UP000242682">
    <property type="component" value="Unassembled WGS sequence"/>
</dbReference>
<feature type="chain" id="PRO_5038361053" evidence="1">
    <location>
        <begin position="30"/>
        <end position="305"/>
    </location>
</feature>
<accession>A0A2P8H3C2</accession>
<protein>
    <submittedName>
        <fullName evidence="3">Ig-like protein group 2</fullName>
    </submittedName>
</protein>
<evidence type="ECO:0000259" key="2">
    <source>
        <dbReference type="SMART" id="SM00635"/>
    </source>
</evidence>
<evidence type="ECO:0000313" key="3">
    <source>
        <dbReference type="EMBL" id="PSL40716.1"/>
    </source>
</evidence>
<dbReference type="SMART" id="SM00635">
    <property type="entry name" value="BID_2"/>
    <property type="match status" value="1"/>
</dbReference>
<sequence>MKKVFIVRKVFMLLLLVSLVFGTTVQALANGLPATGKTGTDSAVTSKSSVTEKMTSAAVAAKSVKLNKTSATLTKGKTLTLTATISPGNATNKTLKWKSSNTKVAKVDSKGKVTAVGAGSAKITVTTSNGKTATAAITVPYSKSLSAGTWKAGTHLPAGRYKITTTSYSGNLFIAVDSYDRYINEILASNAKNGVTAVTTDIKKGDEIQIMGLDKVLFTQVAHKKSNTLHAGYWTVGKDISAGRYKVTTTDRMGNFIVTRAQSLIANEILSAKRSDYSVTSVTTTLKDGDRIQISGLNKVSFAKK</sequence>
<gene>
    <name evidence="3" type="ORF">B0H99_104178</name>
</gene>
<organism evidence="3 4">
    <name type="scientific">Planomicrobium soli</name>
    <dbReference type="NCBI Taxonomy" id="1176648"/>
    <lineage>
        <taxon>Bacteria</taxon>
        <taxon>Bacillati</taxon>
        <taxon>Bacillota</taxon>
        <taxon>Bacilli</taxon>
        <taxon>Bacillales</taxon>
        <taxon>Caryophanaceae</taxon>
        <taxon>Planomicrobium</taxon>
    </lineage>
</organism>
<keyword evidence="4" id="KW-1185">Reference proteome</keyword>
<evidence type="ECO:0000256" key="1">
    <source>
        <dbReference type="SAM" id="SignalP"/>
    </source>
</evidence>
<dbReference type="InterPro" id="IPR008964">
    <property type="entry name" value="Invasin/intimin_cell_adhesion"/>
</dbReference>
<comment type="caution">
    <text evidence="3">The sequence shown here is derived from an EMBL/GenBank/DDBJ whole genome shotgun (WGS) entry which is preliminary data.</text>
</comment>
<dbReference type="AlphaFoldDB" id="A0A2P8H3C2"/>
<evidence type="ECO:0000313" key="4">
    <source>
        <dbReference type="Proteomes" id="UP000242682"/>
    </source>
</evidence>
<dbReference type="Pfam" id="PF02368">
    <property type="entry name" value="Big_2"/>
    <property type="match status" value="1"/>
</dbReference>
<proteinExistence type="predicted"/>
<keyword evidence="1" id="KW-0732">Signal</keyword>
<dbReference type="RefSeq" id="WP_245894426.1">
    <property type="nucleotide sequence ID" value="NZ_PYAT01000004.1"/>
</dbReference>
<feature type="signal peptide" evidence="1">
    <location>
        <begin position="1"/>
        <end position="29"/>
    </location>
</feature>
<dbReference type="InterPro" id="IPR003343">
    <property type="entry name" value="Big_2"/>
</dbReference>